<evidence type="ECO:0000313" key="2">
    <source>
        <dbReference type="Proteomes" id="UP001145742"/>
    </source>
</evidence>
<accession>A0ABQ9CXC8</accession>
<comment type="caution">
    <text evidence="1">The sequence shown here is derived from an EMBL/GenBank/DDBJ whole genome shotgun (WGS) entry which is preliminary data.</text>
</comment>
<dbReference type="EMBL" id="WHWB01034534">
    <property type="protein sequence ID" value="KAJ7408517.1"/>
    <property type="molecule type" value="Genomic_DNA"/>
</dbReference>
<protein>
    <submittedName>
        <fullName evidence="1">Proteinase-activated receptor 2</fullName>
    </submittedName>
</protein>
<name>A0ABQ9CXC8_9PASS</name>
<dbReference type="Proteomes" id="UP001145742">
    <property type="component" value="Unassembled WGS sequence"/>
</dbReference>
<gene>
    <name evidence="1" type="ORF">WISP_120433</name>
</gene>
<organism evidence="1 2">
    <name type="scientific">Willisornis vidua</name>
    <name type="common">Xingu scale-backed antbird</name>
    <dbReference type="NCBI Taxonomy" id="1566151"/>
    <lineage>
        <taxon>Eukaryota</taxon>
        <taxon>Metazoa</taxon>
        <taxon>Chordata</taxon>
        <taxon>Craniata</taxon>
        <taxon>Vertebrata</taxon>
        <taxon>Euteleostomi</taxon>
        <taxon>Archelosauria</taxon>
        <taxon>Archosauria</taxon>
        <taxon>Dinosauria</taxon>
        <taxon>Saurischia</taxon>
        <taxon>Theropoda</taxon>
        <taxon>Coelurosauria</taxon>
        <taxon>Aves</taxon>
        <taxon>Neognathae</taxon>
        <taxon>Neoaves</taxon>
        <taxon>Telluraves</taxon>
        <taxon>Australaves</taxon>
        <taxon>Passeriformes</taxon>
        <taxon>Thamnophilidae</taxon>
        <taxon>Willisornis</taxon>
    </lineage>
</organism>
<keyword evidence="2" id="KW-1185">Reference proteome</keyword>
<evidence type="ECO:0000313" key="1">
    <source>
        <dbReference type="EMBL" id="KAJ7408517.1"/>
    </source>
</evidence>
<keyword evidence="1" id="KW-0675">Receptor</keyword>
<reference evidence="1" key="1">
    <citation type="submission" date="2019-10" db="EMBL/GenBank/DDBJ databases">
        <authorList>
            <person name="Soares A.E.R."/>
            <person name="Aleixo A."/>
            <person name="Schneider P."/>
            <person name="Miyaki C.Y."/>
            <person name="Schneider M.P."/>
            <person name="Mello C."/>
            <person name="Vasconcelos A.T.R."/>
        </authorList>
    </citation>
    <scope>NUCLEOTIDE SEQUENCE</scope>
    <source>
        <tissue evidence="1">Muscle</tissue>
    </source>
</reference>
<proteinExistence type="predicted"/>
<sequence length="121" mass="13219">MNFNKRKCQILQLGWANPESLYRLGNEVLESSAMERNLGVLVDGKLNMSQQCPGSQEGQPCPGVGYQVKHQQLVKGGNYPAVVCTGVASPWVPRADVDITIYGYKAIKDNPNEGYEDGEGC</sequence>